<protein>
    <recommendedName>
        <fullName evidence="4">DUF3951 domain-containing protein</fullName>
    </recommendedName>
</protein>
<name>A0A268HEF6_9BACI</name>
<organism evidence="2 3">
    <name type="scientific">Terribacillus saccharophilus</name>
    <dbReference type="NCBI Taxonomy" id="361277"/>
    <lineage>
        <taxon>Bacteria</taxon>
        <taxon>Bacillati</taxon>
        <taxon>Bacillota</taxon>
        <taxon>Bacilli</taxon>
        <taxon>Bacillales</taxon>
        <taxon>Bacillaceae</taxon>
        <taxon>Terribacillus</taxon>
    </lineage>
</organism>
<reference evidence="2 3" key="1">
    <citation type="submission" date="2017-07" db="EMBL/GenBank/DDBJ databases">
        <title>Isolation and whole genome analysis of endospore-forming bacteria from heroin.</title>
        <authorList>
            <person name="Kalinowski J."/>
            <person name="Ahrens B."/>
            <person name="Al-Dilaimi A."/>
            <person name="Winkler A."/>
            <person name="Wibberg D."/>
            <person name="Schleenbecker U."/>
            <person name="Ruckert C."/>
            <person name="Wolfel R."/>
            <person name="Grass G."/>
        </authorList>
    </citation>
    <scope>NUCLEOTIDE SEQUENCE [LARGE SCALE GENOMIC DNA]</scope>
    <source>
        <strain evidence="2 3">7509</strain>
    </source>
</reference>
<dbReference type="Proteomes" id="UP000216475">
    <property type="component" value="Unassembled WGS sequence"/>
</dbReference>
<dbReference type="RefSeq" id="WP_095269465.1">
    <property type="nucleotide sequence ID" value="NZ_NPBH01000025.1"/>
</dbReference>
<evidence type="ECO:0000313" key="3">
    <source>
        <dbReference type="Proteomes" id="UP000216475"/>
    </source>
</evidence>
<dbReference type="Pfam" id="PF13131">
    <property type="entry name" value="DUF3951"/>
    <property type="match status" value="1"/>
</dbReference>
<keyword evidence="1" id="KW-0812">Transmembrane</keyword>
<evidence type="ECO:0000256" key="1">
    <source>
        <dbReference type="SAM" id="Phobius"/>
    </source>
</evidence>
<evidence type="ECO:0000313" key="2">
    <source>
        <dbReference type="EMBL" id="PAE08247.1"/>
    </source>
</evidence>
<accession>A0A268HEF6</accession>
<dbReference type="AlphaFoldDB" id="A0A268HEF6"/>
<feature type="transmembrane region" description="Helical" evidence="1">
    <location>
        <begin position="6"/>
        <end position="27"/>
    </location>
</feature>
<evidence type="ECO:0008006" key="4">
    <source>
        <dbReference type="Google" id="ProtNLM"/>
    </source>
</evidence>
<comment type="caution">
    <text evidence="2">The sequence shown here is derived from an EMBL/GenBank/DDBJ whole genome shotgun (WGS) entry which is preliminary data.</text>
</comment>
<keyword evidence="1" id="KW-0472">Membrane</keyword>
<dbReference type="InterPro" id="IPR025028">
    <property type="entry name" value="DUF3951"/>
</dbReference>
<sequence length="68" mass="7798">MLFLLIMILSFCVGIVLVLGISFYKLIRHKTVPDNSYTPFDYITSVSQDEFHEEKRETITEAKQGGDV</sequence>
<proteinExistence type="predicted"/>
<dbReference type="EMBL" id="NPBH01000025">
    <property type="protein sequence ID" value="PAE08247.1"/>
    <property type="molecule type" value="Genomic_DNA"/>
</dbReference>
<gene>
    <name evidence="2" type="ORF">CHI12_07090</name>
</gene>
<keyword evidence="1" id="KW-1133">Transmembrane helix</keyword>